<sequence>MCVGGHPLEAAFILSLPSTLLVFLGQPFFVPFCTSLPFFLRVIVDLDCLDNGYKSSDLFSLFIFFLLGKFYALVLTDTLCVLFCFCIGMEWKLIRGNPEPYNLLSSCIPFLLQVGTKL</sequence>
<keyword evidence="1" id="KW-0812">Transmembrane</keyword>
<dbReference type="AlphaFoldDB" id="A0AA35PMT1"/>
<protein>
    <submittedName>
        <fullName evidence="2">Uncharacterized protein</fullName>
    </submittedName>
</protein>
<keyword evidence="3" id="KW-1185">Reference proteome</keyword>
<evidence type="ECO:0000313" key="2">
    <source>
        <dbReference type="EMBL" id="CAI5790417.1"/>
    </source>
</evidence>
<evidence type="ECO:0000313" key="3">
    <source>
        <dbReference type="Proteomes" id="UP001178461"/>
    </source>
</evidence>
<proteinExistence type="predicted"/>
<keyword evidence="1" id="KW-1133">Transmembrane helix</keyword>
<name>A0AA35PMT1_9SAUR</name>
<feature type="transmembrane region" description="Helical" evidence="1">
    <location>
        <begin position="12"/>
        <end position="39"/>
    </location>
</feature>
<keyword evidence="1" id="KW-0472">Membrane</keyword>
<evidence type="ECO:0000256" key="1">
    <source>
        <dbReference type="SAM" id="Phobius"/>
    </source>
</evidence>
<accession>A0AA35PMT1</accession>
<dbReference type="Proteomes" id="UP001178461">
    <property type="component" value="Chromosome 13"/>
</dbReference>
<dbReference type="EMBL" id="OX395138">
    <property type="protein sequence ID" value="CAI5790417.1"/>
    <property type="molecule type" value="Genomic_DNA"/>
</dbReference>
<reference evidence="2" key="1">
    <citation type="submission" date="2022-12" db="EMBL/GenBank/DDBJ databases">
        <authorList>
            <person name="Alioto T."/>
            <person name="Alioto T."/>
            <person name="Gomez Garrido J."/>
        </authorList>
    </citation>
    <scope>NUCLEOTIDE SEQUENCE</scope>
</reference>
<organism evidence="2 3">
    <name type="scientific">Podarcis lilfordi</name>
    <name type="common">Lilford's wall lizard</name>
    <dbReference type="NCBI Taxonomy" id="74358"/>
    <lineage>
        <taxon>Eukaryota</taxon>
        <taxon>Metazoa</taxon>
        <taxon>Chordata</taxon>
        <taxon>Craniata</taxon>
        <taxon>Vertebrata</taxon>
        <taxon>Euteleostomi</taxon>
        <taxon>Lepidosauria</taxon>
        <taxon>Squamata</taxon>
        <taxon>Bifurcata</taxon>
        <taxon>Unidentata</taxon>
        <taxon>Episquamata</taxon>
        <taxon>Laterata</taxon>
        <taxon>Lacertibaenia</taxon>
        <taxon>Lacertidae</taxon>
        <taxon>Podarcis</taxon>
    </lineage>
</organism>
<feature type="transmembrane region" description="Helical" evidence="1">
    <location>
        <begin position="59"/>
        <end position="85"/>
    </location>
</feature>
<gene>
    <name evidence="2" type="ORF">PODLI_1B035860</name>
</gene>